<sequence>MRLYRAFLLLDFVVFELFCAQQQSDLSWPCVFNLCPDKVTACSGDFGCPPPHCDPSRADDSVCEGSGCRRDPTSPTGGTCGTFINFSRKREDEKCYKHSECRSMFLCKGGQCRASQRIGTYTVCSAQFGSQNQCTNDEECFVGGTNSREGVCLRPSTDPDQFQLDFDRGFGTQQCDNNNTARRGGPCNPSDLSCDVPFLCIGGCCATTANNRNGKGQRIPPQPNDPNCRDALDSGETEPSRSKCVGKRKLCGKRHYRQLMREQCPKTCGFCDKEGSPEGEEAEEYLDDKANASVQEGDGTVKVSPLTECSDRKMPNRASDCPRLKYLCEDDSYREVMRRQCPETCAGVLHSFRPSVCPYLWTSKCHILTTGKFFPSLPPSMNAFPLPPLSPFILLSLVLFPPLTSAYYFVLTRYSPLRATSLRFLPSISSRTSEEREWAVGMSTLEGEDSQFGWDKRWDANWGKQYMPNNLGKQYMPNRRDDVGMEGKKRSVESVRTLPGHEHVCTMIIRTDHRPEFGHEQNGTRVEIQQDEHRQFSATFVECANTMRGNCHGIDNKIFSSECVTLFEFQPAAVRVEGNFGAFEEGFIRVPIACQCRLRRKIGHGFTRVDTFGAFIH</sequence>
<feature type="signal peptide" evidence="4">
    <location>
        <begin position="1"/>
        <end position="22"/>
    </location>
</feature>
<dbReference type="SUPFAM" id="SSF57501">
    <property type="entry name" value="Cystine-knot cytokines"/>
    <property type="match status" value="1"/>
</dbReference>
<dbReference type="Proteomes" id="UP000887572">
    <property type="component" value="Unplaced"/>
</dbReference>
<evidence type="ECO:0000259" key="5">
    <source>
        <dbReference type="PROSITE" id="PS51670"/>
    </source>
</evidence>
<keyword evidence="3" id="KW-0812">Transmembrane</keyword>
<dbReference type="InterPro" id="IPR029034">
    <property type="entry name" value="Cystine-knot_cytokine"/>
</dbReference>
<feature type="transmembrane region" description="Helical" evidence="3">
    <location>
        <begin position="389"/>
        <end position="410"/>
    </location>
</feature>
<dbReference type="SMART" id="SM00254">
    <property type="entry name" value="ShKT"/>
    <property type="match status" value="2"/>
</dbReference>
<dbReference type="Gene3D" id="1.10.10.1940">
    <property type="match status" value="1"/>
</dbReference>
<feature type="domain" description="ShKT" evidence="5">
    <location>
        <begin position="221"/>
        <end position="271"/>
    </location>
</feature>
<keyword evidence="3" id="KW-1133">Transmembrane helix</keyword>
<dbReference type="PANTHER" id="PTHR46219">
    <property type="entry name" value="PROTEIN CBG11138"/>
    <property type="match status" value="1"/>
</dbReference>
<feature type="chain" id="PRO_5037401286" evidence="4">
    <location>
        <begin position="23"/>
        <end position="617"/>
    </location>
</feature>
<dbReference type="PROSITE" id="PS50270">
    <property type="entry name" value="NGF_2"/>
    <property type="match status" value="1"/>
</dbReference>
<dbReference type="WBParaSite" id="Gr19_v10_g16369.t2">
    <property type="protein sequence ID" value="Gr19_v10_g16369.t2"/>
    <property type="gene ID" value="Gr19_v10_g16369"/>
</dbReference>
<comment type="caution">
    <text evidence="1">Lacks conserved residue(s) required for the propagation of feature annotation.</text>
</comment>
<evidence type="ECO:0000313" key="6">
    <source>
        <dbReference type="Proteomes" id="UP000887572"/>
    </source>
</evidence>
<dbReference type="Pfam" id="PF01549">
    <property type="entry name" value="ShK"/>
    <property type="match status" value="2"/>
</dbReference>
<dbReference type="Gene3D" id="2.10.90.10">
    <property type="entry name" value="Cystine-knot cytokines"/>
    <property type="match status" value="1"/>
</dbReference>
<dbReference type="AlphaFoldDB" id="A0A914HD02"/>
<evidence type="ECO:0000256" key="2">
    <source>
        <dbReference type="SAM" id="MobiDB-lite"/>
    </source>
</evidence>
<accession>A0A914HD02</accession>
<dbReference type="Gene3D" id="1.10.10.1870">
    <property type="entry name" value="ShTK domain-like"/>
    <property type="match status" value="1"/>
</dbReference>
<protein>
    <submittedName>
        <fullName evidence="7">ShKT domain-containing protein</fullName>
    </submittedName>
</protein>
<proteinExistence type="predicted"/>
<reference evidence="7" key="1">
    <citation type="submission" date="2022-11" db="UniProtKB">
        <authorList>
            <consortium name="WormBaseParasite"/>
        </authorList>
    </citation>
    <scope>IDENTIFICATION</scope>
</reference>
<evidence type="ECO:0000256" key="3">
    <source>
        <dbReference type="SAM" id="Phobius"/>
    </source>
</evidence>
<feature type="region of interest" description="Disordered" evidence="2">
    <location>
        <begin position="215"/>
        <end position="242"/>
    </location>
</feature>
<dbReference type="PANTHER" id="PTHR46219:SF5">
    <property type="entry name" value="SHKT DOMAIN-CONTAINING PROTEIN"/>
    <property type="match status" value="1"/>
</dbReference>
<name>A0A914HD02_GLORO</name>
<keyword evidence="3" id="KW-0472">Membrane</keyword>
<keyword evidence="4" id="KW-0732">Signal</keyword>
<evidence type="ECO:0000256" key="4">
    <source>
        <dbReference type="SAM" id="SignalP"/>
    </source>
</evidence>
<keyword evidence="6" id="KW-1185">Reference proteome</keyword>
<dbReference type="InterPro" id="IPR003582">
    <property type="entry name" value="ShKT_dom"/>
</dbReference>
<evidence type="ECO:0000256" key="1">
    <source>
        <dbReference type="PROSITE-ProRule" id="PRU01005"/>
    </source>
</evidence>
<organism evidence="6 7">
    <name type="scientific">Globodera rostochiensis</name>
    <name type="common">Golden nematode worm</name>
    <name type="synonym">Heterodera rostochiensis</name>
    <dbReference type="NCBI Taxonomy" id="31243"/>
    <lineage>
        <taxon>Eukaryota</taxon>
        <taxon>Metazoa</taxon>
        <taxon>Ecdysozoa</taxon>
        <taxon>Nematoda</taxon>
        <taxon>Chromadorea</taxon>
        <taxon>Rhabditida</taxon>
        <taxon>Tylenchina</taxon>
        <taxon>Tylenchomorpha</taxon>
        <taxon>Tylenchoidea</taxon>
        <taxon>Heteroderidae</taxon>
        <taxon>Heteroderinae</taxon>
        <taxon>Globodera</taxon>
    </lineage>
</organism>
<evidence type="ECO:0000313" key="7">
    <source>
        <dbReference type="WBParaSite" id="Gr19_v10_g16369.t2"/>
    </source>
</evidence>
<dbReference type="PROSITE" id="PS51670">
    <property type="entry name" value="SHKT"/>
    <property type="match status" value="1"/>
</dbReference>